<dbReference type="EMBL" id="CP019893">
    <property type="protein sequence ID" value="ARS90081.1"/>
    <property type="molecule type" value="Genomic_DNA"/>
</dbReference>
<name>A0A2Z2HSA5_9EURY</name>
<organism evidence="2 3">
    <name type="scientific">Natrarchaeobaculum aegyptiacum</name>
    <dbReference type="NCBI Taxonomy" id="745377"/>
    <lineage>
        <taxon>Archaea</taxon>
        <taxon>Methanobacteriati</taxon>
        <taxon>Methanobacteriota</taxon>
        <taxon>Stenosarchaea group</taxon>
        <taxon>Halobacteria</taxon>
        <taxon>Halobacteriales</taxon>
        <taxon>Natrialbaceae</taxon>
        <taxon>Natrarchaeobaculum</taxon>
    </lineage>
</organism>
<keyword evidence="3" id="KW-1185">Reference proteome</keyword>
<protein>
    <submittedName>
        <fullName evidence="2">Uncharacterized protein</fullName>
    </submittedName>
</protein>
<evidence type="ECO:0000256" key="1">
    <source>
        <dbReference type="SAM" id="MobiDB-lite"/>
    </source>
</evidence>
<dbReference type="KEGG" id="naj:B1756_10305"/>
<dbReference type="Proteomes" id="UP000250088">
    <property type="component" value="Chromosome"/>
</dbReference>
<feature type="region of interest" description="Disordered" evidence="1">
    <location>
        <begin position="56"/>
        <end position="83"/>
    </location>
</feature>
<reference evidence="3" key="1">
    <citation type="submission" date="2017-02" db="EMBL/GenBank/DDBJ databases">
        <title>Natronthermophilus aegyptiacus gen. nov.,sp. nov., an aerobic, extremely halophilic alkalithermophilic archaeon isolated from the athalassohaline Wadi An Natrun, Egypt.</title>
        <authorList>
            <person name="Zhao B."/>
        </authorList>
    </citation>
    <scope>NUCLEOTIDE SEQUENCE [LARGE SCALE GENOMIC DNA]</scope>
    <source>
        <strain evidence="3">JW/NM-HA 15</strain>
    </source>
</reference>
<dbReference type="AlphaFoldDB" id="A0A2Z2HSA5"/>
<dbReference type="GeneID" id="32894474"/>
<evidence type="ECO:0000313" key="2">
    <source>
        <dbReference type="EMBL" id="ARS90081.1"/>
    </source>
</evidence>
<proteinExistence type="predicted"/>
<accession>A0A2Z2HSA5</accession>
<dbReference type="RefSeq" id="WP_086888456.1">
    <property type="nucleotide sequence ID" value="NZ_CP019893.1"/>
</dbReference>
<evidence type="ECO:0000313" key="3">
    <source>
        <dbReference type="Proteomes" id="UP000250088"/>
    </source>
</evidence>
<gene>
    <name evidence="2" type="ORF">B1756_10305</name>
</gene>
<dbReference type="OrthoDB" id="343088at2157"/>
<sequence>MDEDTEEATAAALSRADVVEYCRIQAGLLSGEVERMGEEATDLLEEVDEHVTEIRARLADHKDRTRTETPPSTDGPAPGGPDVAELESLQADLEEKQARVEQKQARMEATQELAASYVGLAEDIESDGVDGTTALERVLQFEADEDAPAYFTERETLLEAAASSGASRESGEE</sequence>
<feature type="compositionally biased region" description="Basic and acidic residues" evidence="1">
    <location>
        <begin position="56"/>
        <end position="67"/>
    </location>
</feature>